<gene>
    <name evidence="3" type="ORF">QLQ12_28600</name>
</gene>
<protein>
    <submittedName>
        <fullName evidence="3">MBL fold metallo-hydrolase</fullName>
    </submittedName>
</protein>
<evidence type="ECO:0000256" key="1">
    <source>
        <dbReference type="SAM" id="MobiDB-lite"/>
    </source>
</evidence>
<accession>A0ABT6WS61</accession>
<reference evidence="3 4" key="1">
    <citation type="submission" date="2023-05" db="EMBL/GenBank/DDBJ databases">
        <title>Actinoplanes sp. NEAU-A12 genome sequencing.</title>
        <authorList>
            <person name="Wang Z.-S."/>
        </authorList>
    </citation>
    <scope>NUCLEOTIDE SEQUENCE [LARGE SCALE GENOMIC DNA]</scope>
    <source>
        <strain evidence="3 4">NEAU-A12</strain>
    </source>
</reference>
<dbReference type="Gene3D" id="3.60.15.10">
    <property type="entry name" value="Ribonuclease Z/Hydroxyacylglutathione hydrolase-like"/>
    <property type="match status" value="1"/>
</dbReference>
<dbReference type="SUPFAM" id="SSF56281">
    <property type="entry name" value="Metallo-hydrolase/oxidoreductase"/>
    <property type="match status" value="1"/>
</dbReference>
<dbReference type="InterPro" id="IPR001279">
    <property type="entry name" value="Metallo-B-lactamas"/>
</dbReference>
<evidence type="ECO:0000313" key="3">
    <source>
        <dbReference type="EMBL" id="MDI6102588.1"/>
    </source>
</evidence>
<dbReference type="PANTHER" id="PTHR42951:SF17">
    <property type="entry name" value="METALLO-BETA-LACTAMASE DOMAIN-CONTAINING PROTEIN"/>
    <property type="match status" value="1"/>
</dbReference>
<dbReference type="InterPro" id="IPR050855">
    <property type="entry name" value="NDM-1-like"/>
</dbReference>
<feature type="compositionally biased region" description="Low complexity" evidence="1">
    <location>
        <begin position="36"/>
        <end position="57"/>
    </location>
</feature>
<organism evidence="3 4">
    <name type="scientific">Actinoplanes sandaracinus</name>
    <dbReference type="NCBI Taxonomy" id="3045177"/>
    <lineage>
        <taxon>Bacteria</taxon>
        <taxon>Bacillati</taxon>
        <taxon>Actinomycetota</taxon>
        <taxon>Actinomycetes</taxon>
        <taxon>Micromonosporales</taxon>
        <taxon>Micromonosporaceae</taxon>
        <taxon>Actinoplanes</taxon>
    </lineage>
</organism>
<evidence type="ECO:0000259" key="2">
    <source>
        <dbReference type="SMART" id="SM00849"/>
    </source>
</evidence>
<comment type="caution">
    <text evidence="3">The sequence shown here is derived from an EMBL/GenBank/DDBJ whole genome shotgun (WGS) entry which is preliminary data.</text>
</comment>
<dbReference type="Pfam" id="PF00753">
    <property type="entry name" value="Lactamase_B"/>
    <property type="match status" value="1"/>
</dbReference>
<dbReference type="SMART" id="SM00849">
    <property type="entry name" value="Lactamase_B"/>
    <property type="match status" value="1"/>
</dbReference>
<proteinExistence type="predicted"/>
<dbReference type="CDD" id="cd07721">
    <property type="entry name" value="yflN-like_MBL-fold"/>
    <property type="match status" value="1"/>
</dbReference>
<dbReference type="PROSITE" id="PS51257">
    <property type="entry name" value="PROKAR_LIPOPROTEIN"/>
    <property type="match status" value="1"/>
</dbReference>
<dbReference type="PANTHER" id="PTHR42951">
    <property type="entry name" value="METALLO-BETA-LACTAMASE DOMAIN-CONTAINING"/>
    <property type="match status" value="1"/>
</dbReference>
<name>A0ABT6WS61_9ACTN</name>
<keyword evidence="4" id="KW-1185">Reference proteome</keyword>
<sequence>MSELRLNRRLLLTAGSGVLGVTVLNTLSGCTKAQEGPGAASTTSAAPPVAPSAAAPAADGNITGDWRRVDLDFVSVYLLIRNGEVAVVDTGNPGSATSVEDGLKAAGLGWGAVKHIILTHQHQDHAGGLAEIAPLVGATLYAGAADVSAIGAGGKPLTSVKDGDDVFGLQMIGTPGHTLGHVSVFEPGTGVLVAGDALRNLNALEGSDRLYTADAAQAAASVKKLAALDVRAILPGHGKPITSGAREALQKLAATL</sequence>
<dbReference type="EMBL" id="JASCTH010000020">
    <property type="protein sequence ID" value="MDI6102588.1"/>
    <property type="molecule type" value="Genomic_DNA"/>
</dbReference>
<evidence type="ECO:0000313" key="4">
    <source>
        <dbReference type="Proteomes" id="UP001241758"/>
    </source>
</evidence>
<dbReference type="Proteomes" id="UP001241758">
    <property type="component" value="Unassembled WGS sequence"/>
</dbReference>
<dbReference type="RefSeq" id="WP_282763648.1">
    <property type="nucleotide sequence ID" value="NZ_JASCTH010000020.1"/>
</dbReference>
<dbReference type="InterPro" id="IPR036866">
    <property type="entry name" value="RibonucZ/Hydroxyglut_hydro"/>
</dbReference>
<feature type="region of interest" description="Disordered" evidence="1">
    <location>
        <begin position="33"/>
        <end position="57"/>
    </location>
</feature>
<feature type="domain" description="Metallo-beta-lactamase" evidence="2">
    <location>
        <begin position="73"/>
        <end position="237"/>
    </location>
</feature>